<dbReference type="Proteomes" id="UP000576082">
    <property type="component" value="Unassembled WGS sequence"/>
</dbReference>
<accession>A0A7X9P213</accession>
<proteinExistence type="predicted"/>
<dbReference type="PANTHER" id="PTHR41317">
    <property type="entry name" value="PD-(D_E)XK NUCLEASE FAMILY TRANSPOSASE"/>
    <property type="match status" value="1"/>
</dbReference>
<gene>
    <name evidence="1" type="ORF">HHU12_06285</name>
</gene>
<dbReference type="EMBL" id="JABANE010000012">
    <property type="protein sequence ID" value="NME67567.1"/>
    <property type="molecule type" value="Genomic_DNA"/>
</dbReference>
<dbReference type="Pfam" id="PF12784">
    <property type="entry name" value="PDDEXK_2"/>
    <property type="match status" value="1"/>
</dbReference>
<name>A0A7X9P213_9BACT</name>
<evidence type="ECO:0000313" key="2">
    <source>
        <dbReference type="Proteomes" id="UP000576082"/>
    </source>
</evidence>
<organism evidence="1 2">
    <name type="scientific">Flammeovirga aprica JL-4</name>
    <dbReference type="NCBI Taxonomy" id="694437"/>
    <lineage>
        <taxon>Bacteria</taxon>
        <taxon>Pseudomonadati</taxon>
        <taxon>Bacteroidota</taxon>
        <taxon>Cytophagia</taxon>
        <taxon>Cytophagales</taxon>
        <taxon>Flammeovirgaceae</taxon>
        <taxon>Flammeovirga</taxon>
    </lineage>
</organism>
<sequence length="286" mass="34016">MNSRNIIRFDWAIKRLLRNKADYTVLEGFLTELLKEKIEIEDILESESNQISEEDKFNRVDILVKNSKGEFVIIEIQNQKEYDYFHRMLYGTSKVIAEYLKLGQPYRDVKKVYSVNIVYFDLGQGDDYVYHGKTDFHGIHQNDKLTLSPKQKELLTDKSYPYQLFPEFYVIKVNQFDNHAKDTLDQWIYYFKNDDIKEEFTAKGIGEARKLWRVDRLSEEEKKNYVRHMENLSYKASIEWTMKIDAEDKVRKDEKVQIAKSLKENGADIELIMKSTGLSRDEIENL</sequence>
<dbReference type="AlphaFoldDB" id="A0A7X9P213"/>
<dbReference type="PANTHER" id="PTHR41317:SF1">
    <property type="entry name" value="PD-(D_E)XK NUCLEASE FAMILY TRANSPOSASE"/>
    <property type="match status" value="1"/>
</dbReference>
<dbReference type="NCBIfam" id="TIGR01784">
    <property type="entry name" value="T_den_put_tspse"/>
    <property type="match status" value="1"/>
</dbReference>
<comment type="caution">
    <text evidence="1">The sequence shown here is derived from an EMBL/GenBank/DDBJ whole genome shotgun (WGS) entry which is preliminary data.</text>
</comment>
<dbReference type="RefSeq" id="WP_169655904.1">
    <property type="nucleotide sequence ID" value="NZ_JABANE010000012.1"/>
</dbReference>
<evidence type="ECO:0000313" key="1">
    <source>
        <dbReference type="EMBL" id="NME67567.1"/>
    </source>
</evidence>
<reference evidence="1 2" key="1">
    <citation type="submission" date="2020-04" db="EMBL/GenBank/DDBJ databases">
        <title>Flammeovirga sp. SR4, a novel species isolated from seawater.</title>
        <authorList>
            <person name="Wang X."/>
        </authorList>
    </citation>
    <scope>NUCLEOTIDE SEQUENCE [LARGE SCALE GENOMIC DNA]</scope>
    <source>
        <strain evidence="1 2">ATCC 23126</strain>
    </source>
</reference>
<keyword evidence="2" id="KW-1185">Reference proteome</keyword>
<protein>
    <submittedName>
        <fullName evidence="1">Rpn family recombination-promoting nuclease/putative transposase</fullName>
    </submittedName>
</protein>
<dbReference type="InterPro" id="IPR010106">
    <property type="entry name" value="RpnA"/>
</dbReference>